<feature type="non-terminal residue" evidence="3">
    <location>
        <position position="316"/>
    </location>
</feature>
<organism evidence="3 4">
    <name type="scientific">Gigaspora margarita</name>
    <dbReference type="NCBI Taxonomy" id="4874"/>
    <lineage>
        <taxon>Eukaryota</taxon>
        <taxon>Fungi</taxon>
        <taxon>Fungi incertae sedis</taxon>
        <taxon>Mucoromycota</taxon>
        <taxon>Glomeromycotina</taxon>
        <taxon>Glomeromycetes</taxon>
        <taxon>Diversisporales</taxon>
        <taxon>Gigasporaceae</taxon>
        <taxon>Gigaspora</taxon>
    </lineage>
</organism>
<dbReference type="PROSITE" id="PS50011">
    <property type="entry name" value="PROTEIN_KINASE_DOM"/>
    <property type="match status" value="1"/>
</dbReference>
<protein>
    <submittedName>
        <fullName evidence="3">16230_t:CDS:1</fullName>
    </submittedName>
</protein>
<feature type="region of interest" description="Disordered" evidence="1">
    <location>
        <begin position="237"/>
        <end position="256"/>
    </location>
</feature>
<evidence type="ECO:0000313" key="4">
    <source>
        <dbReference type="Proteomes" id="UP000789901"/>
    </source>
</evidence>
<dbReference type="InterPro" id="IPR001245">
    <property type="entry name" value="Ser-Thr/Tyr_kinase_cat_dom"/>
</dbReference>
<dbReference type="Gene3D" id="1.10.510.10">
    <property type="entry name" value="Transferase(Phosphotransferase) domain 1"/>
    <property type="match status" value="1"/>
</dbReference>
<proteinExistence type="predicted"/>
<evidence type="ECO:0000256" key="1">
    <source>
        <dbReference type="SAM" id="MobiDB-lite"/>
    </source>
</evidence>
<dbReference type="PANTHER" id="PTHR44329:SF9">
    <property type="entry name" value="RECEPTOR-INTERACTING SERINE_THREONINE-PROTEIN KINASE 2"/>
    <property type="match status" value="1"/>
</dbReference>
<evidence type="ECO:0000313" key="3">
    <source>
        <dbReference type="EMBL" id="CAG8488987.1"/>
    </source>
</evidence>
<sequence length="316" mass="36452">MCILSGKWCMKCNLKHLKHDFKKWSGNKRIDDLIQRIQTIANGPEKVMEWIPYENFKEVKYINRGGFATVYSADWSDGPIEKWDVKLKQWSRRKNEPVALKYVDNSKAEIDYFLKEVESYFEITDNSAFIRCLGISQHPDGRYIIVLEFAVLGSLRSYLDENHKHMTWKEKITALFNISMGLNTLHKSQLIHHDFHSGNLLFLRDVGGKFLNISDLGQCKRDGQNELKFVEQIKKAEKAEENSTDSPQINASKMPHYKTHPGAIYTSRLLDFSTLPPPVNAPDFEVSLKISSETENLHDSKIVNLDLSALEDTELQ</sequence>
<comment type="caution">
    <text evidence="3">The sequence shown here is derived from an EMBL/GenBank/DDBJ whole genome shotgun (WGS) entry which is preliminary data.</text>
</comment>
<dbReference type="SUPFAM" id="SSF56112">
    <property type="entry name" value="Protein kinase-like (PK-like)"/>
    <property type="match status" value="1"/>
</dbReference>
<keyword evidence="4" id="KW-1185">Reference proteome</keyword>
<dbReference type="InterPro" id="IPR051681">
    <property type="entry name" value="Ser/Thr_Kinases-Pseudokinases"/>
</dbReference>
<evidence type="ECO:0000259" key="2">
    <source>
        <dbReference type="PROSITE" id="PS50011"/>
    </source>
</evidence>
<gene>
    <name evidence="3" type="ORF">GMARGA_LOCUS1626</name>
</gene>
<dbReference type="Pfam" id="PF07714">
    <property type="entry name" value="PK_Tyr_Ser-Thr"/>
    <property type="match status" value="1"/>
</dbReference>
<dbReference type="PANTHER" id="PTHR44329">
    <property type="entry name" value="SERINE/THREONINE-PROTEIN KINASE TNNI3K-RELATED"/>
    <property type="match status" value="1"/>
</dbReference>
<feature type="domain" description="Protein kinase" evidence="2">
    <location>
        <begin position="56"/>
        <end position="316"/>
    </location>
</feature>
<name>A0ABM8VZW2_GIGMA</name>
<dbReference type="Proteomes" id="UP000789901">
    <property type="component" value="Unassembled WGS sequence"/>
</dbReference>
<reference evidence="3 4" key="1">
    <citation type="submission" date="2021-06" db="EMBL/GenBank/DDBJ databases">
        <authorList>
            <person name="Kallberg Y."/>
            <person name="Tangrot J."/>
            <person name="Rosling A."/>
        </authorList>
    </citation>
    <scope>NUCLEOTIDE SEQUENCE [LARGE SCALE GENOMIC DNA]</scope>
    <source>
        <strain evidence="3 4">120-4 pot B 10/14</strain>
    </source>
</reference>
<accession>A0ABM8VZW2</accession>
<dbReference type="EMBL" id="CAJVQB010000436">
    <property type="protein sequence ID" value="CAG8488987.1"/>
    <property type="molecule type" value="Genomic_DNA"/>
</dbReference>
<dbReference type="InterPro" id="IPR000719">
    <property type="entry name" value="Prot_kinase_dom"/>
</dbReference>
<dbReference type="InterPro" id="IPR011009">
    <property type="entry name" value="Kinase-like_dom_sf"/>
</dbReference>